<organism evidence="2 3">
    <name type="scientific">Fusarium beomiforme</name>
    <dbReference type="NCBI Taxonomy" id="44412"/>
    <lineage>
        <taxon>Eukaryota</taxon>
        <taxon>Fungi</taxon>
        <taxon>Dikarya</taxon>
        <taxon>Ascomycota</taxon>
        <taxon>Pezizomycotina</taxon>
        <taxon>Sordariomycetes</taxon>
        <taxon>Hypocreomycetidae</taxon>
        <taxon>Hypocreales</taxon>
        <taxon>Nectriaceae</taxon>
        <taxon>Fusarium</taxon>
        <taxon>Fusarium burgessii species complex</taxon>
    </lineage>
</organism>
<name>A0A9P5DQ73_9HYPO</name>
<dbReference type="Proteomes" id="UP000730481">
    <property type="component" value="Unassembled WGS sequence"/>
</dbReference>
<sequence length="75" mass="7552">MTGLLAHSGPTRVSLLVGWLAYGINITTTEKVTPAVFRYEDGGHTNPNFGGGPGGPGGPQPPGASKAEDTTSDTA</sequence>
<keyword evidence="3" id="KW-1185">Reference proteome</keyword>
<dbReference type="EMBL" id="PVQB02000745">
    <property type="protein sequence ID" value="KAF4334002.1"/>
    <property type="molecule type" value="Genomic_DNA"/>
</dbReference>
<evidence type="ECO:0000256" key="1">
    <source>
        <dbReference type="SAM" id="MobiDB-lite"/>
    </source>
</evidence>
<evidence type="ECO:0000313" key="2">
    <source>
        <dbReference type="EMBL" id="KAF4334002.1"/>
    </source>
</evidence>
<comment type="caution">
    <text evidence="2">The sequence shown here is derived from an EMBL/GenBank/DDBJ whole genome shotgun (WGS) entry which is preliminary data.</text>
</comment>
<dbReference type="AlphaFoldDB" id="A0A9P5DQ73"/>
<evidence type="ECO:0000313" key="3">
    <source>
        <dbReference type="Proteomes" id="UP000730481"/>
    </source>
</evidence>
<reference evidence="2" key="1">
    <citation type="journal article" date="2017" name="Mycologia">
        <title>Fusarium algeriense, sp. nov., a novel toxigenic crown rot pathogen of durum wheat from Algeria is nested in the Fusarium burgessii species complex.</title>
        <authorList>
            <person name="Laraba I."/>
            <person name="Keddad A."/>
            <person name="Boureghda H."/>
            <person name="Abdallah N."/>
            <person name="Vaughan M.M."/>
            <person name="Proctor R.H."/>
            <person name="Busman M."/>
            <person name="O'Donnell K."/>
        </authorList>
    </citation>
    <scope>NUCLEOTIDE SEQUENCE</scope>
    <source>
        <strain evidence="2">NRRL 25174</strain>
    </source>
</reference>
<feature type="region of interest" description="Disordered" evidence="1">
    <location>
        <begin position="37"/>
        <end position="75"/>
    </location>
</feature>
<reference evidence="2" key="2">
    <citation type="submission" date="2020-02" db="EMBL/GenBank/DDBJ databases">
        <title>Identification and distribution of gene clusters putatively required for synthesis of sphingolipid metabolism inhibitors in phylogenetically diverse species of the filamentous fungus Fusarium.</title>
        <authorList>
            <person name="Kim H.-S."/>
            <person name="Busman M."/>
            <person name="Brown D.W."/>
            <person name="Divon H."/>
            <person name="Uhlig S."/>
            <person name="Proctor R.H."/>
        </authorList>
    </citation>
    <scope>NUCLEOTIDE SEQUENCE</scope>
    <source>
        <strain evidence="2">NRRL 25174</strain>
    </source>
</reference>
<accession>A0A9P5DQ73</accession>
<gene>
    <name evidence="2" type="ORF">FBEOM_12175</name>
</gene>
<proteinExistence type="predicted"/>
<protein>
    <submittedName>
        <fullName evidence="2">Protocatechuate 3 4-dioxygenase beta subunit</fullName>
    </submittedName>
</protein>